<evidence type="ECO:0000256" key="2">
    <source>
        <dbReference type="ARBA" id="ARBA00022649"/>
    </source>
</evidence>
<keyword evidence="4 8" id="KW-0479">Metal-binding</keyword>
<evidence type="ECO:0000256" key="3">
    <source>
        <dbReference type="ARBA" id="ARBA00022722"/>
    </source>
</evidence>
<name>A0A363D1F4_9BACT</name>
<keyword evidence="8" id="KW-0800">Toxin</keyword>
<comment type="similarity">
    <text evidence="7 8">Belongs to the PINc/VapC protein family.</text>
</comment>
<dbReference type="GO" id="GO:0090729">
    <property type="term" value="F:toxin activity"/>
    <property type="evidence" value="ECO:0007669"/>
    <property type="project" value="UniProtKB-KW"/>
</dbReference>
<evidence type="ECO:0000313" key="10">
    <source>
        <dbReference type="EMBL" id="PUE65139.1"/>
    </source>
</evidence>
<feature type="domain" description="PIN" evidence="9">
    <location>
        <begin position="2"/>
        <end position="122"/>
    </location>
</feature>
<dbReference type="InterPro" id="IPR022907">
    <property type="entry name" value="VapC_family"/>
</dbReference>
<accession>A0A363D1F4</accession>
<feature type="binding site" evidence="8">
    <location>
        <position position="5"/>
    </location>
    <ligand>
        <name>Mg(2+)</name>
        <dbReference type="ChEBI" id="CHEBI:18420"/>
    </ligand>
</feature>
<dbReference type="PANTHER" id="PTHR33653:SF1">
    <property type="entry name" value="RIBONUCLEASE VAPC2"/>
    <property type="match status" value="1"/>
</dbReference>
<sequence>MYLLDTNTIIYFFKGQGNISKNLFNVSPKDIFIPSLVVYELEVGIAKSNDSKKRQEQLKRVLSQVNIIDFSEKEAIASAKIRADLEKKGTPIGPIDILIAGCAKANNLILVTRNTKEFQRVENLQVLDWY</sequence>
<reference evidence="10 11" key="1">
    <citation type="submission" date="2017-02" db="EMBL/GenBank/DDBJ databases">
        <title>Arcobacter caeni sp. nov, a new Arcobacter species isolated from reclaimed water.</title>
        <authorList>
            <person name="Figueras M.J."/>
            <person name="Perez-Cataluna A."/>
            <person name="Salas-Masso N."/>
        </authorList>
    </citation>
    <scope>NUCLEOTIDE SEQUENCE [LARGE SCALE GENOMIC DNA]</scope>
    <source>
        <strain evidence="10 11">RW17-10</strain>
    </source>
</reference>
<dbReference type="AlphaFoldDB" id="A0A363D1F4"/>
<dbReference type="InterPro" id="IPR029060">
    <property type="entry name" value="PIN-like_dom_sf"/>
</dbReference>
<evidence type="ECO:0000256" key="7">
    <source>
        <dbReference type="ARBA" id="ARBA00038093"/>
    </source>
</evidence>
<evidence type="ECO:0000256" key="5">
    <source>
        <dbReference type="ARBA" id="ARBA00022801"/>
    </source>
</evidence>
<keyword evidence="2 8" id="KW-1277">Toxin-antitoxin system</keyword>
<dbReference type="SUPFAM" id="SSF88723">
    <property type="entry name" value="PIN domain-like"/>
    <property type="match status" value="1"/>
</dbReference>
<dbReference type="Gene3D" id="3.40.50.1010">
    <property type="entry name" value="5'-nuclease"/>
    <property type="match status" value="1"/>
</dbReference>
<dbReference type="GO" id="GO:0016787">
    <property type="term" value="F:hydrolase activity"/>
    <property type="evidence" value="ECO:0007669"/>
    <property type="project" value="UniProtKB-KW"/>
</dbReference>
<dbReference type="GO" id="GO:0004540">
    <property type="term" value="F:RNA nuclease activity"/>
    <property type="evidence" value="ECO:0007669"/>
    <property type="project" value="InterPro"/>
</dbReference>
<comment type="caution">
    <text evidence="10">The sequence shown here is derived from an EMBL/GenBank/DDBJ whole genome shotgun (WGS) entry which is preliminary data.</text>
</comment>
<organism evidence="10 11">
    <name type="scientific">Arcobacter caeni</name>
    <dbReference type="NCBI Taxonomy" id="1912877"/>
    <lineage>
        <taxon>Bacteria</taxon>
        <taxon>Pseudomonadati</taxon>
        <taxon>Campylobacterota</taxon>
        <taxon>Epsilonproteobacteria</taxon>
        <taxon>Campylobacterales</taxon>
        <taxon>Arcobacteraceae</taxon>
        <taxon>Arcobacter</taxon>
    </lineage>
</organism>
<proteinExistence type="inferred from homology"/>
<dbReference type="OrthoDB" id="5458135at2"/>
<dbReference type="CDD" id="cd18745">
    <property type="entry name" value="PIN_VapC4-5_FitB-like"/>
    <property type="match status" value="1"/>
</dbReference>
<dbReference type="RefSeq" id="WP_108558542.1">
    <property type="nucleotide sequence ID" value="NZ_MUXE01000005.1"/>
</dbReference>
<dbReference type="PANTHER" id="PTHR33653">
    <property type="entry name" value="RIBONUCLEASE VAPC2"/>
    <property type="match status" value="1"/>
</dbReference>
<keyword evidence="11" id="KW-1185">Reference proteome</keyword>
<evidence type="ECO:0000256" key="1">
    <source>
        <dbReference type="ARBA" id="ARBA00001946"/>
    </source>
</evidence>
<comment type="function">
    <text evidence="8">Toxic component of a toxin-antitoxin (TA) system. An RNase.</text>
</comment>
<dbReference type="Pfam" id="PF01850">
    <property type="entry name" value="PIN"/>
    <property type="match status" value="1"/>
</dbReference>
<dbReference type="InterPro" id="IPR050556">
    <property type="entry name" value="Type_II_TA_system_RNase"/>
</dbReference>
<evidence type="ECO:0000313" key="11">
    <source>
        <dbReference type="Proteomes" id="UP000251135"/>
    </source>
</evidence>
<dbReference type="GO" id="GO:0000287">
    <property type="term" value="F:magnesium ion binding"/>
    <property type="evidence" value="ECO:0007669"/>
    <property type="project" value="UniProtKB-UniRule"/>
</dbReference>
<evidence type="ECO:0000256" key="8">
    <source>
        <dbReference type="HAMAP-Rule" id="MF_00265"/>
    </source>
</evidence>
<gene>
    <name evidence="8" type="primary">vapC</name>
    <name evidence="10" type="ORF">B0174_04895</name>
</gene>
<dbReference type="HAMAP" id="MF_00265">
    <property type="entry name" value="VapC_Nob1"/>
    <property type="match status" value="1"/>
</dbReference>
<keyword evidence="3 8" id="KW-0540">Nuclease</keyword>
<dbReference type="EMBL" id="MUXE01000005">
    <property type="protein sequence ID" value="PUE65139.1"/>
    <property type="molecule type" value="Genomic_DNA"/>
</dbReference>
<keyword evidence="5 8" id="KW-0378">Hydrolase</keyword>
<evidence type="ECO:0000259" key="9">
    <source>
        <dbReference type="Pfam" id="PF01850"/>
    </source>
</evidence>
<protein>
    <recommendedName>
        <fullName evidence="8">Ribonuclease VapC</fullName>
        <shortName evidence="8">RNase VapC</shortName>
        <ecNumber evidence="8">3.1.-.-</ecNumber>
    </recommendedName>
    <alternativeName>
        <fullName evidence="8">Toxin VapC</fullName>
    </alternativeName>
</protein>
<evidence type="ECO:0000256" key="6">
    <source>
        <dbReference type="ARBA" id="ARBA00022842"/>
    </source>
</evidence>
<dbReference type="Proteomes" id="UP000251135">
    <property type="component" value="Unassembled WGS sequence"/>
</dbReference>
<comment type="cofactor">
    <cofactor evidence="1 8">
        <name>Mg(2+)</name>
        <dbReference type="ChEBI" id="CHEBI:18420"/>
    </cofactor>
</comment>
<evidence type="ECO:0000256" key="4">
    <source>
        <dbReference type="ARBA" id="ARBA00022723"/>
    </source>
</evidence>
<keyword evidence="6 8" id="KW-0460">Magnesium</keyword>
<feature type="binding site" evidence="8">
    <location>
        <position position="96"/>
    </location>
    <ligand>
        <name>Mg(2+)</name>
        <dbReference type="ChEBI" id="CHEBI:18420"/>
    </ligand>
</feature>
<dbReference type="InterPro" id="IPR002716">
    <property type="entry name" value="PIN_dom"/>
</dbReference>
<dbReference type="EC" id="3.1.-.-" evidence="8"/>